<sequence>MKKTYFLLMALLFSCTLLSQQTYVPDDHFEQALIELGYDNRLDDYVSTSTIQNITHLDVSSKDISSLTGIEAFIGLKSLNCNFNNIQTLNVTSITGLEALRCAFNKLSSLDVEQNKNLNYLDCGFNNLSVLHLANSNLLTGLYCDFNALTGLDVRNGNNTLMTIFGADNNPDLSCIEVDNVSYSNANWPKKDATASYSADCDGGTIPDADLTYVPDNNFEQALIDLGLDDKLDDYVATDAIKDVEKLNVTGKGISDMTGIEAFVSLTELSCGSNNLTTLDVSSLVSLGMLNCYDNKLVSLDLSNNRSLWLLSCFRNSLIGLDLSGNPALKVLSAGGNAFTWLNVANGNNSNFTYFVVSGNPDLTCIEVDNVSYSNANWPKKDATASYSADCDGGTIPDADLTYVPDNNFEQALIDLGLDDKLDDYVATDTIKEVEKLNVTGKGISDLTGIEAFVSLTELSCGSNNLTTLDVSSLVSLGMLNCYDNKLVSLDLSNNRSLWLLSCFRNSLIGLDLSGNPALKVLSAGGNAFTWLNVANGNNSNFTYFVVSGNPELTCIEVDNVSYSNANWPKKDATASYSADCDGGTIPDADLTYVPDNNFEQALIDLGLDDKLDDYVATDTIKEVEKLNVTGKGISDLTGIEAFVSLTELSCGSNNLTTLDVSSLVSLGMLNCYDNKLVSLDLSNNRSLWLLSCFRNSLIGLDLSGNPALKVLSAGGNAFTWLNVANGNNEDFTYFVVSGNPELTCIEVDNVSYSNANWPKKDATASYSTNCSVSARSTSKSEKEIAADNMVLGAQTLDDASFKLYPNPVNDILNIKLNHGVALKHINVYSVYGQLIFSKNAGETIDVKPLNNGVYYVEIETNIGTSTKRIIVKK</sequence>
<protein>
    <submittedName>
        <fullName evidence="6">T9SS type A sorting domain-containing protein</fullName>
    </submittedName>
</protein>
<dbReference type="PROSITE" id="PS51257">
    <property type="entry name" value="PROKAR_LIPOPROTEIN"/>
    <property type="match status" value="1"/>
</dbReference>
<dbReference type="Pfam" id="PF18962">
    <property type="entry name" value="Por_Secre_tail"/>
    <property type="match status" value="1"/>
</dbReference>
<organism evidence="6 7">
    <name type="scientific">Tamlana crocina</name>
    <dbReference type="NCBI Taxonomy" id="393006"/>
    <lineage>
        <taxon>Bacteria</taxon>
        <taxon>Pseudomonadati</taxon>
        <taxon>Bacteroidota</taxon>
        <taxon>Flavobacteriia</taxon>
        <taxon>Flavobacteriales</taxon>
        <taxon>Flavobacteriaceae</taxon>
        <taxon>Tamlana</taxon>
    </lineage>
</organism>
<keyword evidence="7" id="KW-1185">Reference proteome</keyword>
<evidence type="ECO:0000313" key="6">
    <source>
        <dbReference type="EMBL" id="NJX15166.1"/>
    </source>
</evidence>
<evidence type="ECO:0000256" key="4">
    <source>
        <dbReference type="SAM" id="SignalP"/>
    </source>
</evidence>
<dbReference type="InterPro" id="IPR026444">
    <property type="entry name" value="Secre_tail"/>
</dbReference>
<dbReference type="InterPro" id="IPR032675">
    <property type="entry name" value="LRR_dom_sf"/>
</dbReference>
<evidence type="ECO:0000256" key="3">
    <source>
        <dbReference type="ARBA" id="ARBA00022737"/>
    </source>
</evidence>
<proteinExistence type="predicted"/>
<dbReference type="PANTHER" id="PTHR47566">
    <property type="match status" value="1"/>
</dbReference>
<evidence type="ECO:0000256" key="1">
    <source>
        <dbReference type="ARBA" id="ARBA00022614"/>
    </source>
</evidence>
<feature type="chain" id="PRO_5046443015" evidence="4">
    <location>
        <begin position="20"/>
        <end position="874"/>
    </location>
</feature>
<evidence type="ECO:0000259" key="5">
    <source>
        <dbReference type="Pfam" id="PF18962"/>
    </source>
</evidence>
<dbReference type="PANTHER" id="PTHR47566:SF1">
    <property type="entry name" value="PROTEIN NUD1"/>
    <property type="match status" value="1"/>
</dbReference>
<comment type="caution">
    <text evidence="6">The sequence shown here is derived from an EMBL/GenBank/DDBJ whole genome shotgun (WGS) entry which is preliminary data.</text>
</comment>
<keyword evidence="2 4" id="KW-0732">Signal</keyword>
<dbReference type="SUPFAM" id="SSF52058">
    <property type="entry name" value="L domain-like"/>
    <property type="match status" value="4"/>
</dbReference>
<keyword evidence="1" id="KW-0433">Leucine-rich repeat</keyword>
<gene>
    <name evidence="6" type="ORF">HC176_06655</name>
</gene>
<dbReference type="RefSeq" id="WP_167917412.1">
    <property type="nucleotide sequence ID" value="NZ_JAAVJS010000007.1"/>
</dbReference>
<keyword evidence="3" id="KW-0677">Repeat</keyword>
<dbReference type="Proteomes" id="UP000760545">
    <property type="component" value="Unassembled WGS sequence"/>
</dbReference>
<accession>A0ABX1DFU2</accession>
<feature type="signal peptide" evidence="4">
    <location>
        <begin position="1"/>
        <end position="19"/>
    </location>
</feature>
<reference evidence="6 7" key="1">
    <citation type="submission" date="2020-03" db="EMBL/GenBank/DDBJ databases">
        <title>Tamlana sp. nov, isolated from XXX.</title>
        <authorList>
            <person name="Cao W.R."/>
        </authorList>
    </citation>
    <scope>NUCLEOTIDE SEQUENCE [LARGE SCALE GENOMIC DNA]</scope>
    <source>
        <strain evidence="6 7">HST1-43</strain>
    </source>
</reference>
<dbReference type="Gene3D" id="3.80.10.10">
    <property type="entry name" value="Ribonuclease Inhibitor"/>
    <property type="match status" value="4"/>
</dbReference>
<evidence type="ECO:0000256" key="2">
    <source>
        <dbReference type="ARBA" id="ARBA00022729"/>
    </source>
</evidence>
<evidence type="ECO:0000313" key="7">
    <source>
        <dbReference type="Proteomes" id="UP000760545"/>
    </source>
</evidence>
<dbReference type="EMBL" id="JAAVJS010000007">
    <property type="protein sequence ID" value="NJX15166.1"/>
    <property type="molecule type" value="Genomic_DNA"/>
</dbReference>
<dbReference type="InterPro" id="IPR052574">
    <property type="entry name" value="CDIRP"/>
</dbReference>
<name>A0ABX1DFU2_9FLAO</name>
<dbReference type="NCBIfam" id="TIGR04183">
    <property type="entry name" value="Por_Secre_tail"/>
    <property type="match status" value="1"/>
</dbReference>
<feature type="domain" description="Secretion system C-terminal sorting" evidence="5">
    <location>
        <begin position="804"/>
        <end position="872"/>
    </location>
</feature>